<dbReference type="WBParaSite" id="Csp11.Scaffold629.g8340.t1">
    <property type="protein sequence ID" value="Csp11.Scaffold629.g8340.t1"/>
    <property type="gene ID" value="Csp11.Scaffold629.g8340"/>
</dbReference>
<dbReference type="AlphaFoldDB" id="A0A1I7UDW3"/>
<evidence type="ECO:0000313" key="2">
    <source>
        <dbReference type="Proteomes" id="UP000095282"/>
    </source>
</evidence>
<evidence type="ECO:0000313" key="3">
    <source>
        <dbReference type="WBParaSite" id="Csp11.Scaffold629.g8340.t1"/>
    </source>
</evidence>
<feature type="chain" id="PRO_5009308756" evidence="1">
    <location>
        <begin position="20"/>
        <end position="754"/>
    </location>
</feature>
<evidence type="ECO:0000256" key="1">
    <source>
        <dbReference type="SAM" id="SignalP"/>
    </source>
</evidence>
<sequence>MRIEILLIGISVILPLASEKPFKNVNIQMSEIRFQLGDIGQWTKEELLEWELSNGNVSSMELMEKVLSGRSLDAHLFDEYVQMDISNGIEELNELADEWKRAKELNVKEEDRKKILDALDGLKDLKVPNSSKTAAELEVDITKFRSRIKVSINEKLYNNYMRWNLLKILEFIEDIVKKYPRNLTMFPTSRDDVETIGSAAYSVSKLFWNIGNVLEDISEHFFAAEYLNVDPRKRLDEVIRIIEDATDKVRSLQSPVLKALGKEMNSIETLRDAKLVEKVKELAGKLEDTVSKMAGVGIQNEMLEDYRNVESASEFLQKVSNFSYSVSRVVRQFSTLKRRWTPLTDHFNALQLPSGNLSALLGNLRRCPSFPVDYQKRINESITISEPLIRARELELKLEDFMSKLRRHNFTELSEKFERAVKYVEEFRVMESFWNFNQTDFGDILEALELTGEDAEMTVVGNWSREYYILTSNIDFPLLIGTIKDTEEDLSKAEERIKCLSELPVAEAGPFIELPPKVWDFDPKPTRHLVETVLGFKKIHRMIVELNEWKFETNMESFGLDEQDVNAIQKGIEVVEQLGDIDGLLKEMNELSGINGSEVEEAWQTVRTALIQLNSELSDHLPPIDTNLTNLRSAISVIQLPSDLPIQLIINWVNGNLKGVVRSEYENTLQRLIRMDFANYSKKLDEMSHAIGKWSGNKGSAEEDEKEEEDCLVVMACVFLRDEDLNFRITSVRCLKMSYKIVKLEGKGIFHEIE</sequence>
<dbReference type="eggNOG" id="ENOG502TIBC">
    <property type="taxonomic scope" value="Eukaryota"/>
</dbReference>
<dbReference type="STRING" id="1561998.A0A1I7UDW3"/>
<proteinExistence type="predicted"/>
<dbReference type="Proteomes" id="UP000095282">
    <property type="component" value="Unplaced"/>
</dbReference>
<protein>
    <submittedName>
        <fullName evidence="3">WSN domain-containing protein</fullName>
    </submittedName>
</protein>
<keyword evidence="1" id="KW-0732">Signal</keyword>
<reference evidence="3" key="1">
    <citation type="submission" date="2016-11" db="UniProtKB">
        <authorList>
            <consortium name="WormBaseParasite"/>
        </authorList>
    </citation>
    <scope>IDENTIFICATION</scope>
</reference>
<accession>A0A1I7UDW3</accession>
<name>A0A1I7UDW3_9PELO</name>
<feature type="signal peptide" evidence="1">
    <location>
        <begin position="1"/>
        <end position="19"/>
    </location>
</feature>
<organism evidence="2 3">
    <name type="scientific">Caenorhabditis tropicalis</name>
    <dbReference type="NCBI Taxonomy" id="1561998"/>
    <lineage>
        <taxon>Eukaryota</taxon>
        <taxon>Metazoa</taxon>
        <taxon>Ecdysozoa</taxon>
        <taxon>Nematoda</taxon>
        <taxon>Chromadorea</taxon>
        <taxon>Rhabditida</taxon>
        <taxon>Rhabditina</taxon>
        <taxon>Rhabditomorpha</taxon>
        <taxon>Rhabditoidea</taxon>
        <taxon>Rhabditidae</taxon>
        <taxon>Peloderinae</taxon>
        <taxon>Caenorhabditis</taxon>
    </lineage>
</organism>
<keyword evidence="2" id="KW-1185">Reference proteome</keyword>